<accession>A0A1X2H671</accession>
<name>A0A1X2H671_SYNRA</name>
<gene>
    <name evidence="3" type="ORF">BCR43DRAFT_350783</name>
</gene>
<dbReference type="SUPFAM" id="SSF54637">
    <property type="entry name" value="Thioesterase/thiol ester dehydrase-isomerase"/>
    <property type="match status" value="2"/>
</dbReference>
<dbReference type="PANTHER" id="PTHR13078">
    <property type="entry name" value="PEROXISOMAL MULTIFUNCTIONAL ENZYME TYPE 2-RELATED"/>
    <property type="match status" value="1"/>
</dbReference>
<dbReference type="EMBL" id="MCGN01000008">
    <property type="protein sequence ID" value="ORY93954.1"/>
    <property type="molecule type" value="Genomic_DNA"/>
</dbReference>
<dbReference type="GO" id="GO:0003857">
    <property type="term" value="F:(3S)-3-hydroxyacyl-CoA dehydrogenase (NAD+) activity"/>
    <property type="evidence" value="ECO:0007669"/>
    <property type="project" value="TreeGrafter"/>
</dbReference>
<dbReference type="InterPro" id="IPR054357">
    <property type="entry name" value="MFE-2_N"/>
</dbReference>
<dbReference type="Proteomes" id="UP000242180">
    <property type="component" value="Unassembled WGS sequence"/>
</dbReference>
<dbReference type="InterPro" id="IPR029069">
    <property type="entry name" value="HotDog_dom_sf"/>
</dbReference>
<dbReference type="GO" id="GO:0044594">
    <property type="term" value="F:17-beta-hydroxysteroid dehydrogenase (NAD+) activity"/>
    <property type="evidence" value="ECO:0007669"/>
    <property type="project" value="TreeGrafter"/>
</dbReference>
<dbReference type="OMA" id="WDVNSFV"/>
<evidence type="ECO:0000313" key="3">
    <source>
        <dbReference type="EMBL" id="ORY93954.1"/>
    </source>
</evidence>
<dbReference type="PANTHER" id="PTHR13078:SF57">
    <property type="entry name" value="DEHYDRATASE, PUTATIVE (AFU_ORTHOLOGUE AFUA_5G00640)-RELATED"/>
    <property type="match status" value="1"/>
</dbReference>
<feature type="domain" description="Peroxisomal multifunctional enzyme type 2-like N-terminal" evidence="2">
    <location>
        <begin position="25"/>
        <end position="161"/>
    </location>
</feature>
<dbReference type="STRING" id="13706.A0A1X2H671"/>
<sequence length="311" mass="34533">MPVEGFKPDLNKAVGHVYPPDIVACTRRDFLLYALSVGVPEDELRWLYELDVDFGPLPTYPLSLLLKGDDWDVNSFVERWSAGGPLPGMPYYDPNKIVHGEQTLEVFKPFPVEGGRFKSIKKCTGVYDKGSGMVIDSIIDLYGEKDNVHYLRMGTSMFVRGYGGWGGPKGPKKKSYAPPQRQPDAIDHFHTQRNQALLFRLSGDFNPLHADTALAPTVGFERPILHGLCSYAKCAHAVLKAFGDNERERFVSIQARFAQPVLPGETVDIAMWKVEDGPNTDGVIFMAKVGDRVVLSNGYVVLAKAKNDSKL</sequence>
<proteinExistence type="predicted"/>
<evidence type="ECO:0000259" key="1">
    <source>
        <dbReference type="Pfam" id="PF01575"/>
    </source>
</evidence>
<feature type="domain" description="MaoC-like" evidence="1">
    <location>
        <begin position="178"/>
        <end position="276"/>
    </location>
</feature>
<protein>
    <submittedName>
        <fullName evidence="3">HotDog domain-containing protein</fullName>
    </submittedName>
</protein>
<comment type="caution">
    <text evidence="3">The sequence shown here is derived from an EMBL/GenBank/DDBJ whole genome shotgun (WGS) entry which is preliminary data.</text>
</comment>
<dbReference type="Pfam" id="PF01575">
    <property type="entry name" value="MaoC_dehydratas"/>
    <property type="match status" value="1"/>
</dbReference>
<dbReference type="GO" id="GO:0005777">
    <property type="term" value="C:peroxisome"/>
    <property type="evidence" value="ECO:0007669"/>
    <property type="project" value="TreeGrafter"/>
</dbReference>
<dbReference type="GO" id="GO:0006635">
    <property type="term" value="P:fatty acid beta-oxidation"/>
    <property type="evidence" value="ECO:0007669"/>
    <property type="project" value="TreeGrafter"/>
</dbReference>
<dbReference type="OrthoDB" id="60204at2759"/>
<reference evidence="3 4" key="1">
    <citation type="submission" date="2016-07" db="EMBL/GenBank/DDBJ databases">
        <title>Pervasive Adenine N6-methylation of Active Genes in Fungi.</title>
        <authorList>
            <consortium name="DOE Joint Genome Institute"/>
            <person name="Mondo S.J."/>
            <person name="Dannebaum R.O."/>
            <person name="Kuo R.C."/>
            <person name="Labutti K."/>
            <person name="Haridas S."/>
            <person name="Kuo A."/>
            <person name="Salamov A."/>
            <person name="Ahrendt S.R."/>
            <person name="Lipzen A."/>
            <person name="Sullivan W."/>
            <person name="Andreopoulos W.B."/>
            <person name="Clum A."/>
            <person name="Lindquist E."/>
            <person name="Daum C."/>
            <person name="Ramamoorthy G.K."/>
            <person name="Gryganskyi A."/>
            <person name="Culley D."/>
            <person name="Magnuson J.K."/>
            <person name="James T.Y."/>
            <person name="O'Malley M.A."/>
            <person name="Stajich J.E."/>
            <person name="Spatafora J.W."/>
            <person name="Visel A."/>
            <person name="Grigoriev I.V."/>
        </authorList>
    </citation>
    <scope>NUCLEOTIDE SEQUENCE [LARGE SCALE GENOMIC DNA]</scope>
    <source>
        <strain evidence="3 4">NRRL 2496</strain>
    </source>
</reference>
<dbReference type="InterPro" id="IPR002539">
    <property type="entry name" value="MaoC-like_dom"/>
</dbReference>
<dbReference type="GO" id="GO:0004300">
    <property type="term" value="F:enoyl-CoA hydratase activity"/>
    <property type="evidence" value="ECO:0007669"/>
    <property type="project" value="TreeGrafter"/>
</dbReference>
<organism evidence="3 4">
    <name type="scientific">Syncephalastrum racemosum</name>
    <name type="common">Filamentous fungus</name>
    <dbReference type="NCBI Taxonomy" id="13706"/>
    <lineage>
        <taxon>Eukaryota</taxon>
        <taxon>Fungi</taxon>
        <taxon>Fungi incertae sedis</taxon>
        <taxon>Mucoromycota</taxon>
        <taxon>Mucoromycotina</taxon>
        <taxon>Mucoromycetes</taxon>
        <taxon>Mucorales</taxon>
        <taxon>Syncephalastraceae</taxon>
        <taxon>Syncephalastrum</taxon>
    </lineage>
</organism>
<dbReference type="AlphaFoldDB" id="A0A1X2H671"/>
<keyword evidence="4" id="KW-1185">Reference proteome</keyword>
<evidence type="ECO:0000313" key="4">
    <source>
        <dbReference type="Proteomes" id="UP000242180"/>
    </source>
</evidence>
<dbReference type="InParanoid" id="A0A1X2H671"/>
<evidence type="ECO:0000259" key="2">
    <source>
        <dbReference type="Pfam" id="PF22622"/>
    </source>
</evidence>
<dbReference type="Pfam" id="PF22622">
    <property type="entry name" value="MFE-2_hydrat-2_N"/>
    <property type="match status" value="1"/>
</dbReference>
<dbReference type="CDD" id="cd03448">
    <property type="entry name" value="HDE_HSD"/>
    <property type="match status" value="1"/>
</dbReference>
<dbReference type="Gene3D" id="3.10.129.10">
    <property type="entry name" value="Hotdog Thioesterase"/>
    <property type="match status" value="2"/>
</dbReference>